<comment type="caution">
    <text evidence="2">The sequence shown here is derived from an EMBL/GenBank/DDBJ whole genome shotgun (WGS) entry which is preliminary data.</text>
</comment>
<dbReference type="InterPro" id="IPR018247">
    <property type="entry name" value="EF_Hand_1_Ca_BS"/>
</dbReference>
<evidence type="ECO:0000313" key="3">
    <source>
        <dbReference type="EMBL" id="GAA4824587.1"/>
    </source>
</evidence>
<organism evidence="2 4">
    <name type="scientific">Tomitella cavernea</name>
    <dbReference type="NCBI Taxonomy" id="1387982"/>
    <lineage>
        <taxon>Bacteria</taxon>
        <taxon>Bacillati</taxon>
        <taxon>Actinomycetota</taxon>
        <taxon>Actinomycetes</taxon>
        <taxon>Mycobacteriales</taxon>
        <taxon>Tomitella</taxon>
    </lineage>
</organism>
<evidence type="ECO:0000256" key="1">
    <source>
        <dbReference type="SAM" id="MobiDB-lite"/>
    </source>
</evidence>
<dbReference type="EMBL" id="BAABKQ010000001">
    <property type="protein sequence ID" value="GAA4802505.1"/>
    <property type="molecule type" value="Genomic_DNA"/>
</dbReference>
<feature type="region of interest" description="Disordered" evidence="1">
    <location>
        <begin position="87"/>
        <end position="182"/>
    </location>
</feature>
<reference evidence="2" key="3">
    <citation type="submission" date="2023-12" db="EMBL/GenBank/DDBJ databases">
        <authorList>
            <person name="Sun Q."/>
            <person name="Inoue M."/>
        </authorList>
    </citation>
    <scope>NUCLEOTIDE SEQUENCE</scope>
    <source>
        <strain evidence="2">JCM 18542</strain>
    </source>
</reference>
<dbReference type="Proteomes" id="UP001500839">
    <property type="component" value="Unassembled WGS sequence"/>
</dbReference>
<evidence type="ECO:0000313" key="4">
    <source>
        <dbReference type="Proteomes" id="UP001500839"/>
    </source>
</evidence>
<feature type="compositionally biased region" description="Gly residues" evidence="1">
    <location>
        <begin position="121"/>
        <end position="130"/>
    </location>
</feature>
<feature type="compositionally biased region" description="Pro residues" evidence="1">
    <location>
        <begin position="169"/>
        <end position="178"/>
    </location>
</feature>
<sequence>MDITYAFGTGDGELTEWSTPAGLDVDGDGTVDAVELDFDGDGLIDDAMWDSDADGVADTTCLDVADGAGGGERWFVDATGDGTWATEIPVERGAGGPGGPQTPAERDRVVGTAGGPDHPGAGAGRGGDGSSGRQHDGRLLVDSDGDGVPDTQLADSDGDGYLDTAAPAITPPAAPPPLSEGSGSAAMAMLSGLAAVSGAGSGGTGSWGVGVR</sequence>
<reference evidence="2" key="1">
    <citation type="journal article" date="2014" name="Int. J. Syst. Evol. Microbiol.">
        <title>Complete genome of a new Firmicutes species belonging to the dominant human colonic microbiota ('Ruminococcus bicirculans') reveals two chromosomes and a selective capacity to utilize plant glucans.</title>
        <authorList>
            <consortium name="NISC Comparative Sequencing Program"/>
            <person name="Wegmann U."/>
            <person name="Louis P."/>
            <person name="Goesmann A."/>
            <person name="Henrissat B."/>
            <person name="Duncan S.H."/>
            <person name="Flint H.J."/>
        </authorList>
    </citation>
    <scope>NUCLEOTIDE SEQUENCE</scope>
    <source>
        <strain evidence="2">JCM 18542</strain>
    </source>
</reference>
<dbReference type="PROSITE" id="PS00018">
    <property type="entry name" value="EF_HAND_1"/>
    <property type="match status" value="1"/>
</dbReference>
<accession>A0ABP9BYU7</accession>
<protein>
    <recommendedName>
        <fullName evidence="5">EF-hand domain-containing protein</fullName>
    </recommendedName>
</protein>
<evidence type="ECO:0008006" key="5">
    <source>
        <dbReference type="Google" id="ProtNLM"/>
    </source>
</evidence>
<gene>
    <name evidence="2" type="ORF">GCM10023353_00590</name>
    <name evidence="3" type="ORF">GCM10023353_37110</name>
</gene>
<reference evidence="4" key="2">
    <citation type="journal article" date="2019" name="Int. J. Syst. Evol. Microbiol.">
        <title>The Global Catalogue of Microorganisms (GCM) 10K type strain sequencing project: providing services to taxonomists for standard genome sequencing and annotation.</title>
        <authorList>
            <consortium name="The Broad Institute Genomics Platform"/>
            <consortium name="The Broad Institute Genome Sequencing Center for Infectious Disease"/>
            <person name="Wu L."/>
            <person name="Ma J."/>
        </authorList>
    </citation>
    <scope>NUCLEOTIDE SEQUENCE [LARGE SCALE GENOMIC DNA]</scope>
    <source>
        <strain evidence="4">JCM 18542</strain>
    </source>
</reference>
<name>A0ABP9BYU7_9ACTN</name>
<proteinExistence type="predicted"/>
<evidence type="ECO:0000313" key="2">
    <source>
        <dbReference type="EMBL" id="GAA4802505.1"/>
    </source>
</evidence>
<dbReference type="RefSeq" id="WP_200171320.1">
    <property type="nucleotide sequence ID" value="NZ_BAABKQ010000001.1"/>
</dbReference>
<keyword evidence="4" id="KW-1185">Reference proteome</keyword>
<dbReference type="EMBL" id="BAABKQ010000001">
    <property type="protein sequence ID" value="GAA4824587.1"/>
    <property type="molecule type" value="Genomic_DNA"/>
</dbReference>